<feature type="signal peptide" evidence="1">
    <location>
        <begin position="1"/>
        <end position="20"/>
    </location>
</feature>
<evidence type="ECO:0000313" key="2">
    <source>
        <dbReference type="EMBL" id="EFQ96901.1"/>
    </source>
</evidence>
<dbReference type="RefSeq" id="XP_003169278.1">
    <property type="nucleotide sequence ID" value="XM_003169230.1"/>
</dbReference>
<dbReference type="InParanoid" id="E4V735"/>
<dbReference type="Pfam" id="PF12296">
    <property type="entry name" value="HsbA"/>
    <property type="match status" value="1"/>
</dbReference>
<dbReference type="AlphaFoldDB" id="E4V735"/>
<keyword evidence="1" id="KW-0732">Signal</keyword>
<dbReference type="GeneID" id="10024508"/>
<dbReference type="VEuPathDB" id="FungiDB:MGYG_08824"/>
<evidence type="ECO:0008006" key="4">
    <source>
        <dbReference type="Google" id="ProtNLM"/>
    </source>
</evidence>
<evidence type="ECO:0000313" key="3">
    <source>
        <dbReference type="Proteomes" id="UP000002669"/>
    </source>
</evidence>
<gene>
    <name evidence="2" type="ORF">MGYG_08824</name>
</gene>
<sequence length="174" mass="18807">MLLSKALLPLALCLAPLAQALSNEASTLIGHTTTIAQKYEDTASSFDSWGGGLITIIPSLMSLQGLHNAQVAAIRDAKKCNTFTPEESGQIMQGIERICAATRKLHTSIAKKSPEVCATGFGYVGQAFVQIIKSDVTKFLDAMEPNMHSEHSSKFPVLHSRKDAITQEIMDSFL</sequence>
<dbReference type="EMBL" id="DS989831">
    <property type="protein sequence ID" value="EFQ96901.1"/>
    <property type="molecule type" value="Genomic_DNA"/>
</dbReference>
<accession>E4V735</accession>
<name>E4V735_ARTGP</name>
<dbReference type="Proteomes" id="UP000002669">
    <property type="component" value="Unassembled WGS sequence"/>
</dbReference>
<dbReference type="OMA" id="EVCATGF"/>
<evidence type="ECO:0000256" key="1">
    <source>
        <dbReference type="SAM" id="SignalP"/>
    </source>
</evidence>
<keyword evidence="3" id="KW-1185">Reference proteome</keyword>
<proteinExistence type="predicted"/>
<reference evidence="3" key="1">
    <citation type="journal article" date="2012" name="MBio">
        <title>Comparative genome analysis of Trichophyton rubrum and related dermatophytes reveals candidate genes involved in infection.</title>
        <authorList>
            <person name="Martinez D.A."/>
            <person name="Oliver B.G."/>
            <person name="Graeser Y."/>
            <person name="Goldberg J.M."/>
            <person name="Li W."/>
            <person name="Martinez-Rossi N.M."/>
            <person name="Monod M."/>
            <person name="Shelest E."/>
            <person name="Barton R.C."/>
            <person name="Birch E."/>
            <person name="Brakhage A.A."/>
            <person name="Chen Z."/>
            <person name="Gurr S.J."/>
            <person name="Heiman D."/>
            <person name="Heitman J."/>
            <person name="Kosti I."/>
            <person name="Rossi A."/>
            <person name="Saif S."/>
            <person name="Samalova M."/>
            <person name="Saunders C.W."/>
            <person name="Shea T."/>
            <person name="Summerbell R.C."/>
            <person name="Xu J."/>
            <person name="Young S."/>
            <person name="Zeng Q."/>
            <person name="Birren B.W."/>
            <person name="Cuomo C.A."/>
            <person name="White T.C."/>
        </authorList>
    </citation>
    <scope>NUCLEOTIDE SEQUENCE [LARGE SCALE GENOMIC DNA]</scope>
    <source>
        <strain evidence="3">ATCC MYA-4604 / CBS 118893</strain>
    </source>
</reference>
<dbReference type="HOGENOM" id="CLU_1532167_0_0_1"/>
<dbReference type="eggNOG" id="ENOG502T356">
    <property type="taxonomic scope" value="Eukaryota"/>
</dbReference>
<feature type="chain" id="PRO_5003188433" description="Cell wall galactomannoprotein" evidence="1">
    <location>
        <begin position="21"/>
        <end position="174"/>
    </location>
</feature>
<dbReference type="InterPro" id="IPR021054">
    <property type="entry name" value="Cell_wall_mannoprotein_1"/>
</dbReference>
<protein>
    <recommendedName>
        <fullName evidence="4">Cell wall galactomannoprotein</fullName>
    </recommendedName>
</protein>
<dbReference type="OrthoDB" id="10358700at2759"/>
<organism evidence="3">
    <name type="scientific">Arthroderma gypseum (strain ATCC MYA-4604 / CBS 118893)</name>
    <name type="common">Microsporum gypseum</name>
    <dbReference type="NCBI Taxonomy" id="535722"/>
    <lineage>
        <taxon>Eukaryota</taxon>
        <taxon>Fungi</taxon>
        <taxon>Dikarya</taxon>
        <taxon>Ascomycota</taxon>
        <taxon>Pezizomycotina</taxon>
        <taxon>Eurotiomycetes</taxon>
        <taxon>Eurotiomycetidae</taxon>
        <taxon>Onygenales</taxon>
        <taxon>Arthrodermataceae</taxon>
        <taxon>Nannizzia</taxon>
    </lineage>
</organism>